<accession>A0ABT7DVX5</accession>
<dbReference type="Proteomes" id="UP001172778">
    <property type="component" value="Unassembled WGS sequence"/>
</dbReference>
<proteinExistence type="predicted"/>
<comment type="caution">
    <text evidence="1">The sequence shown here is derived from an EMBL/GenBank/DDBJ whole genome shotgun (WGS) entry which is preliminary data.</text>
</comment>
<evidence type="ECO:0000313" key="1">
    <source>
        <dbReference type="EMBL" id="MDK2124139.1"/>
    </source>
</evidence>
<protein>
    <submittedName>
        <fullName evidence="1">Uncharacterized protein</fullName>
    </submittedName>
</protein>
<evidence type="ECO:0000313" key="2">
    <source>
        <dbReference type="Proteomes" id="UP001172778"/>
    </source>
</evidence>
<sequence length="175" mass="19374">MPDLLIRLLITAALLALCFGLGYAKGAAASTKDHQAELAKAQLARLHTTRQIERADTDRSQIVAQQHADATRRQQTVYRTINKEVIRYVAQPRPEPAACHLDADWLRLHDAAATGRLPEPTDATASADATASGPTAAEALPTVIDNYRSCNETAQRLRDLQGWVRWVGNEEREFY</sequence>
<dbReference type="RefSeq" id="WP_284100449.1">
    <property type="nucleotide sequence ID" value="NZ_JARRAF010000008.1"/>
</dbReference>
<gene>
    <name evidence="1" type="ORF">PZA18_08775</name>
</gene>
<reference evidence="1" key="1">
    <citation type="submission" date="2023-03" db="EMBL/GenBank/DDBJ databases">
        <title>Chitinimonas shenzhenensis gen. nov., sp. nov., a novel member of family Burkholderiaceae isolated from activated sludge collected in Shen Zhen, China.</title>
        <authorList>
            <person name="Wang X."/>
        </authorList>
    </citation>
    <scope>NUCLEOTIDE SEQUENCE</scope>
    <source>
        <strain evidence="1">DQS-5</strain>
    </source>
</reference>
<keyword evidence="2" id="KW-1185">Reference proteome</keyword>
<dbReference type="EMBL" id="JARRAF010000008">
    <property type="protein sequence ID" value="MDK2124139.1"/>
    <property type="molecule type" value="Genomic_DNA"/>
</dbReference>
<name>A0ABT7DVX5_9NEIS</name>
<organism evidence="1 2">
    <name type="scientific">Parachitinimonas caeni</name>
    <dbReference type="NCBI Taxonomy" id="3031301"/>
    <lineage>
        <taxon>Bacteria</taxon>
        <taxon>Pseudomonadati</taxon>
        <taxon>Pseudomonadota</taxon>
        <taxon>Betaproteobacteria</taxon>
        <taxon>Neisseriales</taxon>
        <taxon>Chitinibacteraceae</taxon>
        <taxon>Parachitinimonas</taxon>
    </lineage>
</organism>